<organism evidence="1 2">
    <name type="scientific">Chitinophaga jiangningensis</name>
    <dbReference type="NCBI Taxonomy" id="1419482"/>
    <lineage>
        <taxon>Bacteria</taxon>
        <taxon>Pseudomonadati</taxon>
        <taxon>Bacteroidota</taxon>
        <taxon>Chitinophagia</taxon>
        <taxon>Chitinophagales</taxon>
        <taxon>Chitinophagaceae</taxon>
        <taxon>Chitinophaga</taxon>
    </lineage>
</organism>
<dbReference type="RefSeq" id="WP_073081223.1">
    <property type="nucleotide sequence ID" value="NZ_FRBL01000004.1"/>
</dbReference>
<protein>
    <submittedName>
        <fullName evidence="1">Uncharacterized protein</fullName>
    </submittedName>
</protein>
<sequence>MKVVLRTLVWMMIAVFFQSMEGKAAHLPEPSFYSRVDAHTAIPSEILTWAHTQIPLTAHTTVEPFQDVEFVAEESDEKQVAQGELPLLCLKLWYSIKELLLLQIDIRLTYCLQRETAPVSITSPPRYILHNQLLIPFGNS</sequence>
<evidence type="ECO:0000313" key="2">
    <source>
        <dbReference type="Proteomes" id="UP000184420"/>
    </source>
</evidence>
<dbReference type="EMBL" id="FRBL01000004">
    <property type="protein sequence ID" value="SHL70778.1"/>
    <property type="molecule type" value="Genomic_DNA"/>
</dbReference>
<reference evidence="1 2" key="1">
    <citation type="submission" date="2016-11" db="EMBL/GenBank/DDBJ databases">
        <authorList>
            <person name="Jaros S."/>
            <person name="Januszkiewicz K."/>
            <person name="Wedrychowicz H."/>
        </authorList>
    </citation>
    <scope>NUCLEOTIDE SEQUENCE [LARGE SCALE GENOMIC DNA]</scope>
    <source>
        <strain evidence="1 2">DSM 27406</strain>
    </source>
</reference>
<dbReference type="Proteomes" id="UP000184420">
    <property type="component" value="Unassembled WGS sequence"/>
</dbReference>
<gene>
    <name evidence="1" type="ORF">SAMN05444266_104479</name>
</gene>
<dbReference type="STRING" id="1419482.SAMN05444266_104479"/>
<evidence type="ECO:0000313" key="1">
    <source>
        <dbReference type="EMBL" id="SHL70778.1"/>
    </source>
</evidence>
<proteinExistence type="predicted"/>
<keyword evidence="2" id="KW-1185">Reference proteome</keyword>
<dbReference type="AlphaFoldDB" id="A0A1M7CTW7"/>
<accession>A0A1M7CTW7</accession>
<name>A0A1M7CTW7_9BACT</name>